<comment type="similarity">
    <text evidence="6">Belongs to the histone H1/H5 family.</text>
</comment>
<dbReference type="Proteomes" id="UP001209878">
    <property type="component" value="Unassembled WGS sequence"/>
</dbReference>
<dbReference type="GO" id="GO:0000786">
    <property type="term" value="C:nucleosome"/>
    <property type="evidence" value="ECO:0007669"/>
    <property type="project" value="InterPro"/>
</dbReference>
<comment type="subcellular location">
    <subcellularLocation>
        <location evidence="2">Chromosome</location>
    </subcellularLocation>
    <subcellularLocation>
        <location evidence="1 6">Nucleus</location>
    </subcellularLocation>
</comment>
<dbReference type="InterPro" id="IPR036390">
    <property type="entry name" value="WH_DNA-bd_sf"/>
</dbReference>
<dbReference type="GO" id="GO:0006334">
    <property type="term" value="P:nucleosome assembly"/>
    <property type="evidence" value="ECO:0007669"/>
    <property type="project" value="InterPro"/>
</dbReference>
<organism evidence="9 10">
    <name type="scientific">Ridgeia piscesae</name>
    <name type="common">Tubeworm</name>
    <dbReference type="NCBI Taxonomy" id="27915"/>
    <lineage>
        <taxon>Eukaryota</taxon>
        <taxon>Metazoa</taxon>
        <taxon>Spiralia</taxon>
        <taxon>Lophotrochozoa</taxon>
        <taxon>Annelida</taxon>
        <taxon>Polychaeta</taxon>
        <taxon>Sedentaria</taxon>
        <taxon>Canalipalpata</taxon>
        <taxon>Sabellida</taxon>
        <taxon>Siboglinidae</taxon>
        <taxon>Ridgeia</taxon>
    </lineage>
</organism>
<dbReference type="EMBL" id="JAODUO010006584">
    <property type="protein sequence ID" value="KAK2139214.1"/>
    <property type="molecule type" value="Genomic_DNA"/>
</dbReference>
<feature type="compositionally biased region" description="Basic residues" evidence="7">
    <location>
        <begin position="306"/>
        <end position="347"/>
    </location>
</feature>
<dbReference type="FunFam" id="1.10.10.10:FF:000140">
    <property type="entry name" value="Histone H1.0"/>
    <property type="match status" value="1"/>
</dbReference>
<dbReference type="GO" id="GO:0030261">
    <property type="term" value="P:chromosome condensation"/>
    <property type="evidence" value="ECO:0007669"/>
    <property type="project" value="TreeGrafter"/>
</dbReference>
<dbReference type="GO" id="GO:0030527">
    <property type="term" value="F:structural constituent of chromatin"/>
    <property type="evidence" value="ECO:0007669"/>
    <property type="project" value="InterPro"/>
</dbReference>
<dbReference type="GO" id="GO:0045910">
    <property type="term" value="P:negative regulation of DNA recombination"/>
    <property type="evidence" value="ECO:0007669"/>
    <property type="project" value="TreeGrafter"/>
</dbReference>
<feature type="region of interest" description="Disordered" evidence="7">
    <location>
        <begin position="1"/>
        <end position="22"/>
    </location>
</feature>
<evidence type="ECO:0000256" key="3">
    <source>
        <dbReference type="ARBA" id="ARBA00022454"/>
    </source>
</evidence>
<dbReference type="Pfam" id="PF00538">
    <property type="entry name" value="Linker_histone"/>
    <property type="match status" value="2"/>
</dbReference>
<dbReference type="PRINTS" id="PR00624">
    <property type="entry name" value="HISTONEH5"/>
</dbReference>
<evidence type="ECO:0000256" key="4">
    <source>
        <dbReference type="ARBA" id="ARBA00023125"/>
    </source>
</evidence>
<evidence type="ECO:0000256" key="6">
    <source>
        <dbReference type="RuleBase" id="RU003894"/>
    </source>
</evidence>
<evidence type="ECO:0000256" key="5">
    <source>
        <dbReference type="ARBA" id="ARBA00023242"/>
    </source>
</evidence>
<dbReference type="PROSITE" id="PS51504">
    <property type="entry name" value="H15"/>
    <property type="match status" value="1"/>
</dbReference>
<feature type="compositionally biased region" description="Basic residues" evidence="7">
    <location>
        <begin position="149"/>
        <end position="192"/>
    </location>
</feature>
<evidence type="ECO:0000259" key="8">
    <source>
        <dbReference type="PROSITE" id="PS51504"/>
    </source>
</evidence>
<keyword evidence="3 6" id="KW-0158">Chromosome</keyword>
<feature type="compositionally biased region" description="Basic residues" evidence="7">
    <location>
        <begin position="263"/>
        <end position="299"/>
    </location>
</feature>
<protein>
    <recommendedName>
        <fullName evidence="8">H15 domain-containing protein</fullName>
    </recommendedName>
</protein>
<feature type="compositionally biased region" description="Basic residues" evidence="7">
    <location>
        <begin position="106"/>
        <end position="142"/>
    </location>
</feature>
<dbReference type="InterPro" id="IPR036388">
    <property type="entry name" value="WH-like_DNA-bd_sf"/>
</dbReference>
<dbReference type="SUPFAM" id="SSF46785">
    <property type="entry name" value="Winged helix' DNA-binding domain"/>
    <property type="match status" value="2"/>
</dbReference>
<keyword evidence="4 6" id="KW-0238">DNA-binding</keyword>
<feature type="domain" description="H15" evidence="8">
    <location>
        <begin position="22"/>
        <end position="98"/>
    </location>
</feature>
<dbReference type="InterPro" id="IPR005819">
    <property type="entry name" value="H1/H5"/>
</dbReference>
<dbReference type="CDD" id="cd00073">
    <property type="entry name" value="H15"/>
    <property type="match status" value="1"/>
</dbReference>
<reference evidence="9" key="1">
    <citation type="journal article" date="2023" name="Mol. Biol. Evol.">
        <title>Third-Generation Sequencing Reveals the Adaptive Role of the Epigenome in Three Deep-Sea Polychaetes.</title>
        <authorList>
            <person name="Perez M."/>
            <person name="Aroh O."/>
            <person name="Sun Y."/>
            <person name="Lan Y."/>
            <person name="Juniper S.K."/>
            <person name="Young C.R."/>
            <person name="Angers B."/>
            <person name="Qian P.Y."/>
        </authorList>
    </citation>
    <scope>NUCLEOTIDE SEQUENCE</scope>
    <source>
        <strain evidence="9">R07B-5</strain>
    </source>
</reference>
<evidence type="ECO:0000313" key="10">
    <source>
        <dbReference type="Proteomes" id="UP001209878"/>
    </source>
</evidence>
<evidence type="ECO:0000256" key="2">
    <source>
        <dbReference type="ARBA" id="ARBA00004286"/>
    </source>
</evidence>
<evidence type="ECO:0000313" key="9">
    <source>
        <dbReference type="EMBL" id="KAK2139214.1"/>
    </source>
</evidence>
<dbReference type="PANTHER" id="PTHR11467">
    <property type="entry name" value="HISTONE H1"/>
    <property type="match status" value="1"/>
</dbReference>
<dbReference type="GO" id="GO:0031492">
    <property type="term" value="F:nucleosomal DNA binding"/>
    <property type="evidence" value="ECO:0007669"/>
    <property type="project" value="TreeGrafter"/>
</dbReference>
<dbReference type="GO" id="GO:0005634">
    <property type="term" value="C:nucleus"/>
    <property type="evidence" value="ECO:0007669"/>
    <property type="project" value="UniProtKB-SubCell"/>
</dbReference>
<accession>A0AAD9IQX3</accession>
<keyword evidence="10" id="KW-1185">Reference proteome</keyword>
<proteinExistence type="inferred from homology"/>
<gene>
    <name evidence="9" type="ORF">NP493_6575g00000</name>
</gene>
<feature type="region of interest" description="Disordered" evidence="7">
    <location>
        <begin position="234"/>
        <end position="347"/>
    </location>
</feature>
<dbReference type="AlphaFoldDB" id="A0AAD9IQX3"/>
<dbReference type="GO" id="GO:0003690">
    <property type="term" value="F:double-stranded DNA binding"/>
    <property type="evidence" value="ECO:0007669"/>
    <property type="project" value="TreeGrafter"/>
</dbReference>
<sequence length="347" mass="36264">MSAAVATPKKAAKPKVVKKPAAHPKYTEMIAAAVGSLKERGGSSRQAILKYIVKTYNVGKDERVVNQHLKMALRAGVKKGALKQSKGSGASGSFRLGDKVAPTKKAVAKKPKSPAKVKKAKSPKKAVAKKAKSPAKAKKAAKKPAVAKVAKKPKAAPKAKKPAAVKAKKAKTPVKAKKAAKPKKAAPKKARRKSEGARWFVATGDPEVHREDYNVGKDERVVNQHLKMALRAGVKKGALKQSKGSGASGSFRLGDKVAPTKKAVAKKPKSPAKVKKAKSPKKAVAKKAKSPAKAKKAAKKPAVAKVAKKPKAAPKAKKPAAVKAKKAKTPVKAKKAAKPKKAAPKKA</sequence>
<evidence type="ECO:0000256" key="7">
    <source>
        <dbReference type="SAM" id="MobiDB-lite"/>
    </source>
</evidence>
<name>A0AAD9IQX3_RIDPI</name>
<feature type="region of interest" description="Disordered" evidence="7">
    <location>
        <begin position="78"/>
        <end position="202"/>
    </location>
</feature>
<dbReference type="InterPro" id="IPR005818">
    <property type="entry name" value="Histone_H1/H5_H15"/>
</dbReference>
<feature type="compositionally biased region" description="Basic residues" evidence="7">
    <location>
        <begin position="10"/>
        <end position="22"/>
    </location>
</feature>
<evidence type="ECO:0000256" key="1">
    <source>
        <dbReference type="ARBA" id="ARBA00004123"/>
    </source>
</evidence>
<dbReference type="SMART" id="SM00526">
    <property type="entry name" value="H15"/>
    <property type="match status" value="1"/>
</dbReference>
<keyword evidence="5 6" id="KW-0539">Nucleus</keyword>
<dbReference type="PANTHER" id="PTHR11467:SF36">
    <property type="entry name" value="HISTONE 24-RELATED"/>
    <property type="match status" value="1"/>
</dbReference>
<comment type="caution">
    <text evidence="9">The sequence shown here is derived from an EMBL/GenBank/DDBJ whole genome shotgun (WGS) entry which is preliminary data.</text>
</comment>
<dbReference type="Gene3D" id="1.10.10.10">
    <property type="entry name" value="Winged helix-like DNA-binding domain superfamily/Winged helix DNA-binding domain"/>
    <property type="match status" value="2"/>
</dbReference>